<evidence type="ECO:0000256" key="6">
    <source>
        <dbReference type="ARBA" id="ARBA00023136"/>
    </source>
</evidence>
<name>A0A7H9HQ31_9SACH</name>
<evidence type="ECO:0000256" key="9">
    <source>
        <dbReference type="ARBA" id="ARBA00064635"/>
    </source>
</evidence>
<evidence type="ECO:0000256" key="3">
    <source>
        <dbReference type="ARBA" id="ARBA00022729"/>
    </source>
</evidence>
<keyword evidence="7" id="KW-0325">Glycoprotein</keyword>
<dbReference type="AlphaFoldDB" id="A0A7H9HQ31"/>
<evidence type="ECO:0000256" key="5">
    <source>
        <dbReference type="ARBA" id="ARBA00022989"/>
    </source>
</evidence>
<organism evidence="15 16">
    <name type="scientific">Torulaspora globosa</name>
    <dbReference type="NCBI Taxonomy" id="48254"/>
    <lineage>
        <taxon>Eukaryota</taxon>
        <taxon>Fungi</taxon>
        <taxon>Dikarya</taxon>
        <taxon>Ascomycota</taxon>
        <taxon>Saccharomycotina</taxon>
        <taxon>Saccharomycetes</taxon>
        <taxon>Saccharomycetales</taxon>
        <taxon>Saccharomycetaceae</taxon>
        <taxon>Torulaspora</taxon>
    </lineage>
</organism>
<evidence type="ECO:0000256" key="13">
    <source>
        <dbReference type="SAM" id="SignalP"/>
    </source>
</evidence>
<evidence type="ECO:0000256" key="11">
    <source>
        <dbReference type="SAM" id="MobiDB-lite"/>
    </source>
</evidence>
<keyword evidence="5 12" id="KW-1133">Transmembrane helix</keyword>
<keyword evidence="3 13" id="KW-0732">Signal</keyword>
<feature type="compositionally biased region" description="Low complexity" evidence="11">
    <location>
        <begin position="567"/>
        <end position="586"/>
    </location>
</feature>
<dbReference type="InterPro" id="IPR045120">
    <property type="entry name" value="Suco/Slp1-like"/>
</dbReference>
<dbReference type="Proteomes" id="UP000510647">
    <property type="component" value="Chromosome 2"/>
</dbReference>
<evidence type="ECO:0000259" key="14">
    <source>
        <dbReference type="PROSITE" id="PS51469"/>
    </source>
</evidence>
<evidence type="ECO:0000256" key="7">
    <source>
        <dbReference type="ARBA" id="ARBA00023180"/>
    </source>
</evidence>
<dbReference type="PANTHER" id="PTHR12953">
    <property type="entry name" value="MEMBRANE PROTEIN CH1 RELATED"/>
    <property type="match status" value="1"/>
</dbReference>
<dbReference type="GO" id="GO:0034975">
    <property type="term" value="P:protein folding in endoplasmic reticulum"/>
    <property type="evidence" value="ECO:0007669"/>
    <property type="project" value="TreeGrafter"/>
</dbReference>
<evidence type="ECO:0000256" key="12">
    <source>
        <dbReference type="SAM" id="Phobius"/>
    </source>
</evidence>
<dbReference type="Pfam" id="PF07738">
    <property type="entry name" value="Sad1_UNC"/>
    <property type="match status" value="1"/>
</dbReference>
<comment type="similarity">
    <text evidence="8">Belongs to the SLP1 family.</text>
</comment>
<gene>
    <name evidence="15" type="ORF">HG537_0B00960</name>
</gene>
<dbReference type="OrthoDB" id="266334at2759"/>
<evidence type="ECO:0000256" key="2">
    <source>
        <dbReference type="ARBA" id="ARBA00022692"/>
    </source>
</evidence>
<evidence type="ECO:0000256" key="8">
    <source>
        <dbReference type="ARBA" id="ARBA00061226"/>
    </source>
</evidence>
<comment type="subcellular location">
    <subcellularLocation>
        <location evidence="1">Endoplasmic reticulum membrane</location>
        <topology evidence="1">Single-pass type I membrane protein</topology>
    </subcellularLocation>
</comment>
<keyword evidence="4" id="KW-0256">Endoplasmic reticulum</keyword>
<keyword evidence="2 12" id="KW-0812">Transmembrane</keyword>
<evidence type="ECO:0000313" key="16">
    <source>
        <dbReference type="Proteomes" id="UP000510647"/>
    </source>
</evidence>
<keyword evidence="16" id="KW-1185">Reference proteome</keyword>
<evidence type="ECO:0000256" key="4">
    <source>
        <dbReference type="ARBA" id="ARBA00022824"/>
    </source>
</evidence>
<evidence type="ECO:0000256" key="1">
    <source>
        <dbReference type="ARBA" id="ARBA00004115"/>
    </source>
</evidence>
<accession>A0A7H9HQ31</accession>
<evidence type="ECO:0000313" key="15">
    <source>
        <dbReference type="EMBL" id="QLQ78747.1"/>
    </source>
</evidence>
<feature type="region of interest" description="Disordered" evidence="11">
    <location>
        <begin position="549"/>
        <end position="586"/>
    </location>
</feature>
<protein>
    <recommendedName>
        <fullName evidence="10">SUN-like protein 1</fullName>
    </recommendedName>
</protein>
<proteinExistence type="inferred from homology"/>
<feature type="signal peptide" evidence="13">
    <location>
        <begin position="1"/>
        <end position="21"/>
    </location>
</feature>
<feature type="transmembrane region" description="Helical" evidence="12">
    <location>
        <begin position="515"/>
        <end position="532"/>
    </location>
</feature>
<dbReference type="PANTHER" id="PTHR12953:SF0">
    <property type="entry name" value="SUN DOMAIN-CONTAINING OSSIFICATION FACTOR"/>
    <property type="match status" value="1"/>
</dbReference>
<feature type="chain" id="PRO_5029014854" description="SUN-like protein 1" evidence="13">
    <location>
        <begin position="22"/>
        <end position="586"/>
    </location>
</feature>
<dbReference type="FunFam" id="2.60.120.260:FF:000099">
    <property type="entry name" value="Uncharacterized protein, isoform C"/>
    <property type="match status" value="1"/>
</dbReference>
<keyword evidence="6 12" id="KW-0472">Membrane</keyword>
<comment type="subunit">
    <text evidence="9">Interacts with EMP65.</text>
</comment>
<sequence>MVWGWILLLSLLNFIVDFSAAGQQICPVFDERRLFTDELPEDMSCTDKIVPKMTCSISASSKVNLPTAINSIAVQKKNSSGSGAIEADDRNETNGTFISFDQWREAKLREENIDTGASKSWEASDGDAIGDGMEVELGFLSNAEENDSTQIATQAGKHRFNFASLDCAATIVKTNIEASGASSILIDNKDKYLLNPCFVPNKFIVIELCQDILVEEIAIANFEFFSSTFKRLRFSVSDRYPVARNGWTVLGEVEAENSRNLQKFPISNPQIWARFLLIEILSHHDNEYYCPISLVQVYGKTMMDEFKMDNSRSTVQKPVKEEAIQVDGNPESETAEECSLWPSIDFEHISVPSKSSEILKNCTCRLAPLKFEEFLRDLNETYCPAPLKDSIHASTSTTPSATTEESIFKNIVKRLTSLESNTTLSILYMEEQGRLLSNSFNNLEKAQIAKFDGLVSMFNDTMTDNLRALRNFANQLKDQSIKILEEQKLNSDKFTTHTSQRLEILEQKLKVQRNLIYAANCTVVLTLFYLFLSREFKYDNKFDNAVERQTSESFERLPPNETTNLNSTSGLPLSPVSLSGSSITSK</sequence>
<dbReference type="EMBL" id="CP059268">
    <property type="protein sequence ID" value="QLQ78747.1"/>
    <property type="molecule type" value="Genomic_DNA"/>
</dbReference>
<evidence type="ECO:0000256" key="10">
    <source>
        <dbReference type="ARBA" id="ARBA00075366"/>
    </source>
</evidence>
<dbReference type="GO" id="GO:0005789">
    <property type="term" value="C:endoplasmic reticulum membrane"/>
    <property type="evidence" value="ECO:0007669"/>
    <property type="project" value="UniProtKB-SubCell"/>
</dbReference>
<dbReference type="InterPro" id="IPR012919">
    <property type="entry name" value="SUN_dom"/>
</dbReference>
<reference evidence="15 16" key="1">
    <citation type="submission" date="2020-06" db="EMBL/GenBank/DDBJ databases">
        <title>The yeast mating-type switching endonuclease HO is a domesticated member of an unorthodox homing genetic element family.</title>
        <authorList>
            <person name="Coughlan A.Y."/>
            <person name="Lombardi L."/>
            <person name="Braun-Galleani S."/>
            <person name="Martos A.R."/>
            <person name="Galeote V."/>
            <person name="Bigey F."/>
            <person name="Dequin S."/>
            <person name="Byrne K.P."/>
            <person name="Wolfe K.H."/>
        </authorList>
    </citation>
    <scope>NUCLEOTIDE SEQUENCE [LARGE SCALE GENOMIC DNA]</scope>
    <source>
        <strain evidence="15 16">CBS2947</strain>
    </source>
</reference>
<feature type="domain" description="SUN" evidence="14">
    <location>
        <begin position="140"/>
        <end position="302"/>
    </location>
</feature>
<dbReference type="PROSITE" id="PS51469">
    <property type="entry name" value="SUN"/>
    <property type="match status" value="1"/>
</dbReference>